<comment type="caution">
    <text evidence="6">The sequence shown here is derived from an EMBL/GenBank/DDBJ whole genome shotgun (WGS) entry which is preliminary data.</text>
</comment>
<protein>
    <submittedName>
        <fullName evidence="6">LLM class F420-dependent oxidoreductase</fullName>
    </submittedName>
</protein>
<dbReference type="SUPFAM" id="SSF51679">
    <property type="entry name" value="Bacterial luciferase-like"/>
    <property type="match status" value="1"/>
</dbReference>
<dbReference type="InterPro" id="IPR011251">
    <property type="entry name" value="Luciferase-like_dom"/>
</dbReference>
<accession>A0A5J4KRJ4</accession>
<keyword evidence="7" id="KW-1185">Reference proteome</keyword>
<dbReference type="InterPro" id="IPR036661">
    <property type="entry name" value="Luciferase-like_sf"/>
</dbReference>
<dbReference type="InterPro" id="IPR050172">
    <property type="entry name" value="SsuD_RutA_monooxygenase"/>
</dbReference>
<keyword evidence="4" id="KW-0503">Monooxygenase</keyword>
<dbReference type="Pfam" id="PF00296">
    <property type="entry name" value="Bac_luciferase"/>
    <property type="match status" value="1"/>
</dbReference>
<feature type="domain" description="Luciferase-like" evidence="5">
    <location>
        <begin position="16"/>
        <end position="192"/>
    </location>
</feature>
<evidence type="ECO:0000256" key="1">
    <source>
        <dbReference type="ARBA" id="ARBA00022630"/>
    </source>
</evidence>
<evidence type="ECO:0000256" key="3">
    <source>
        <dbReference type="ARBA" id="ARBA00023002"/>
    </source>
</evidence>
<dbReference type="GO" id="GO:0008726">
    <property type="term" value="F:alkanesulfonate monooxygenase activity"/>
    <property type="evidence" value="ECO:0007669"/>
    <property type="project" value="TreeGrafter"/>
</dbReference>
<sequence>MATIRPFRFSVVAEKAQSRQEWLAKARSAEDWGYTTLLVPDHLNFDVDPTVSLMAIADATSLRIGSHVFCNDFRHPLLLARQAANLDLFSEGRFQLGLGCGYLAEEYQQAGIPLDPIGIRISRFEEALQIIKMYFHQEEVTFSGKYYHINGAKTTIKAVQTPHLPIYIGGGGKRVLSIAAREADIVGLVARNTTRGLDWTSALPDANKEKLAWIRQAAGERFSQLEFSTTIFIAAATDHPGPAAKQIGSRIGLTAQQTLDCMQVLVGTTDQIVNELQKRRELFGISCIEITEPHMEKLAPVVARLAGK</sequence>
<dbReference type="GO" id="GO:0046306">
    <property type="term" value="P:alkanesulfonate catabolic process"/>
    <property type="evidence" value="ECO:0007669"/>
    <property type="project" value="TreeGrafter"/>
</dbReference>
<evidence type="ECO:0000256" key="4">
    <source>
        <dbReference type="ARBA" id="ARBA00023033"/>
    </source>
</evidence>
<dbReference type="InterPro" id="IPR019923">
    <property type="entry name" value="Lucif-like_OxRdtase_MSMEG_2516"/>
</dbReference>
<dbReference type="Gene3D" id="3.20.20.30">
    <property type="entry name" value="Luciferase-like domain"/>
    <property type="match status" value="1"/>
</dbReference>
<reference evidence="6 7" key="1">
    <citation type="submission" date="2019-10" db="EMBL/GenBank/DDBJ databases">
        <title>Dictyobacter vulcani sp. nov., within the class Ktedonobacteria, isolated from soil of volcanic Mt. Zao.</title>
        <authorList>
            <person name="Zheng Y."/>
            <person name="Wang C.M."/>
            <person name="Sakai Y."/>
            <person name="Abe K."/>
            <person name="Yokota A."/>
            <person name="Yabe S."/>
        </authorList>
    </citation>
    <scope>NUCLEOTIDE SEQUENCE [LARGE SCALE GENOMIC DNA]</scope>
    <source>
        <strain evidence="6 7">W12</strain>
    </source>
</reference>
<dbReference type="PANTHER" id="PTHR42847">
    <property type="entry name" value="ALKANESULFONATE MONOOXYGENASE"/>
    <property type="match status" value="1"/>
</dbReference>
<evidence type="ECO:0000256" key="2">
    <source>
        <dbReference type="ARBA" id="ARBA00022643"/>
    </source>
</evidence>
<dbReference type="EMBL" id="BKZW01000002">
    <property type="protein sequence ID" value="GER90263.1"/>
    <property type="molecule type" value="Genomic_DNA"/>
</dbReference>
<keyword evidence="2" id="KW-0288">FMN</keyword>
<proteinExistence type="predicted"/>
<dbReference type="RefSeq" id="WP_151758028.1">
    <property type="nucleotide sequence ID" value="NZ_BKZW01000002.1"/>
</dbReference>
<evidence type="ECO:0000313" key="6">
    <source>
        <dbReference type="EMBL" id="GER90263.1"/>
    </source>
</evidence>
<dbReference type="Proteomes" id="UP000326912">
    <property type="component" value="Unassembled WGS sequence"/>
</dbReference>
<evidence type="ECO:0000259" key="5">
    <source>
        <dbReference type="Pfam" id="PF00296"/>
    </source>
</evidence>
<keyword evidence="1" id="KW-0285">Flavoprotein</keyword>
<keyword evidence="3" id="KW-0560">Oxidoreductase</keyword>
<name>A0A5J4KRJ4_9CHLR</name>
<organism evidence="6 7">
    <name type="scientific">Dictyobacter vulcani</name>
    <dbReference type="NCBI Taxonomy" id="2607529"/>
    <lineage>
        <taxon>Bacteria</taxon>
        <taxon>Bacillati</taxon>
        <taxon>Chloroflexota</taxon>
        <taxon>Ktedonobacteria</taxon>
        <taxon>Ktedonobacterales</taxon>
        <taxon>Dictyobacteraceae</taxon>
        <taxon>Dictyobacter</taxon>
    </lineage>
</organism>
<dbReference type="PANTHER" id="PTHR42847:SF8">
    <property type="entry name" value="CONSERVED PROTEIN"/>
    <property type="match status" value="1"/>
</dbReference>
<dbReference type="NCBIfam" id="TIGR03621">
    <property type="entry name" value="F420_MSMEG_2516"/>
    <property type="match status" value="1"/>
</dbReference>
<dbReference type="AlphaFoldDB" id="A0A5J4KRJ4"/>
<gene>
    <name evidence="6" type="ORF">KDW_44250</name>
</gene>
<evidence type="ECO:0000313" key="7">
    <source>
        <dbReference type="Proteomes" id="UP000326912"/>
    </source>
</evidence>